<evidence type="ECO:0000256" key="1">
    <source>
        <dbReference type="SAM" id="MobiDB-lite"/>
    </source>
</evidence>
<dbReference type="AlphaFoldDB" id="A0A6H5H5X0"/>
<sequence length="429" mass="46961">MAVHRRRSIARAQTTLLNVEHVQPAGLGAAITATDDGINSARTYSTGRLHYCSAALNGLLAMIVTYRSPSSGDARMAGARCGGTERAASPASHRLLLITARGKQKKLPSVVLLTSSHARRVNWPSQPPPLPAGSRRSPQELPLPARPSARPFHRSHGRRIRPRINMWLFFILRKSEAHAPSIDGPSGQNANEYPPSSSRQEPSTGQAFEKTRKTWRNQWCVENSQYFHILKPKPQLDFAAKTPNSRLSFKNGQIQDKIVNNSPSSTCRRHSGICFQTLSPNVTLKGKRMVLQVNGSIVIVLKSRIGTELQKKLFLIHIYSESLPEQVSVCPCVRVSVCPCVPSQRREQLPVVVSVIGRRRANPPSGPRTAAIPRPPHRPQFTPPPGGLFSGGLNFDVAAESSLDRAARGDVLADRDTAALHGYESRPSG</sequence>
<gene>
    <name evidence="2" type="ORF">NTEN_LOCUS16307</name>
</gene>
<feature type="compositionally biased region" description="Polar residues" evidence="1">
    <location>
        <begin position="186"/>
        <end position="206"/>
    </location>
</feature>
<dbReference type="EMBL" id="CADCXU010024057">
    <property type="protein sequence ID" value="CAB0011326.1"/>
    <property type="molecule type" value="Genomic_DNA"/>
</dbReference>
<feature type="region of interest" description="Disordered" evidence="1">
    <location>
        <begin position="358"/>
        <end position="393"/>
    </location>
</feature>
<keyword evidence="3" id="KW-1185">Reference proteome</keyword>
<dbReference type="Proteomes" id="UP000479000">
    <property type="component" value="Unassembled WGS sequence"/>
</dbReference>
<feature type="region of interest" description="Disordered" evidence="1">
    <location>
        <begin position="179"/>
        <end position="209"/>
    </location>
</feature>
<organism evidence="2 3">
    <name type="scientific">Nesidiocoris tenuis</name>
    <dbReference type="NCBI Taxonomy" id="355587"/>
    <lineage>
        <taxon>Eukaryota</taxon>
        <taxon>Metazoa</taxon>
        <taxon>Ecdysozoa</taxon>
        <taxon>Arthropoda</taxon>
        <taxon>Hexapoda</taxon>
        <taxon>Insecta</taxon>
        <taxon>Pterygota</taxon>
        <taxon>Neoptera</taxon>
        <taxon>Paraneoptera</taxon>
        <taxon>Hemiptera</taxon>
        <taxon>Heteroptera</taxon>
        <taxon>Panheteroptera</taxon>
        <taxon>Cimicomorpha</taxon>
        <taxon>Miridae</taxon>
        <taxon>Dicyphina</taxon>
        <taxon>Nesidiocoris</taxon>
    </lineage>
</organism>
<protein>
    <submittedName>
        <fullName evidence="2">Uncharacterized protein</fullName>
    </submittedName>
</protein>
<proteinExistence type="predicted"/>
<name>A0A6H5H5X0_9HEMI</name>
<evidence type="ECO:0000313" key="2">
    <source>
        <dbReference type="EMBL" id="CAB0011326.1"/>
    </source>
</evidence>
<accession>A0A6H5H5X0</accession>
<evidence type="ECO:0000313" key="3">
    <source>
        <dbReference type="Proteomes" id="UP000479000"/>
    </source>
</evidence>
<feature type="region of interest" description="Disordered" evidence="1">
    <location>
        <begin position="120"/>
        <end position="157"/>
    </location>
</feature>
<reference evidence="2 3" key="1">
    <citation type="submission" date="2020-02" db="EMBL/GenBank/DDBJ databases">
        <authorList>
            <person name="Ferguson B K."/>
        </authorList>
    </citation>
    <scope>NUCLEOTIDE SEQUENCE [LARGE SCALE GENOMIC DNA]</scope>
</reference>